<organism evidence="1 2">
    <name type="scientific">Corchorus olitorius</name>
    <dbReference type="NCBI Taxonomy" id="93759"/>
    <lineage>
        <taxon>Eukaryota</taxon>
        <taxon>Viridiplantae</taxon>
        <taxon>Streptophyta</taxon>
        <taxon>Embryophyta</taxon>
        <taxon>Tracheophyta</taxon>
        <taxon>Spermatophyta</taxon>
        <taxon>Magnoliopsida</taxon>
        <taxon>eudicotyledons</taxon>
        <taxon>Gunneridae</taxon>
        <taxon>Pentapetalae</taxon>
        <taxon>rosids</taxon>
        <taxon>malvids</taxon>
        <taxon>Malvales</taxon>
        <taxon>Malvaceae</taxon>
        <taxon>Grewioideae</taxon>
        <taxon>Apeibeae</taxon>
        <taxon>Corchorus</taxon>
    </lineage>
</organism>
<dbReference type="Proteomes" id="UP000187203">
    <property type="component" value="Unassembled WGS sequence"/>
</dbReference>
<dbReference type="EMBL" id="AWUE01018340">
    <property type="protein sequence ID" value="OMO81132.1"/>
    <property type="molecule type" value="Genomic_DNA"/>
</dbReference>
<name>A0A1R3IEW6_9ROSI</name>
<protein>
    <submittedName>
        <fullName evidence="1">Uncharacterized protein</fullName>
    </submittedName>
</protein>
<accession>A0A1R3IEW6</accession>
<reference evidence="2" key="1">
    <citation type="submission" date="2013-09" db="EMBL/GenBank/DDBJ databases">
        <title>Corchorus olitorius genome sequencing.</title>
        <authorList>
            <person name="Alam M."/>
            <person name="Haque M.S."/>
            <person name="Islam M.S."/>
            <person name="Emdad E.M."/>
            <person name="Islam M.M."/>
            <person name="Ahmed B."/>
            <person name="Halim A."/>
            <person name="Hossen Q.M.M."/>
            <person name="Hossain M.Z."/>
            <person name="Ahmed R."/>
            <person name="Khan M.M."/>
            <person name="Islam R."/>
            <person name="Rashid M.M."/>
            <person name="Khan S.A."/>
            <person name="Rahman M.S."/>
            <person name="Alam M."/>
            <person name="Yahiya A.S."/>
            <person name="Khan M.S."/>
            <person name="Azam M.S."/>
            <person name="Haque T."/>
            <person name="Lashkar M.Z.H."/>
            <person name="Akhand A.I."/>
            <person name="Morshed G."/>
            <person name="Roy S."/>
            <person name="Uddin K.S."/>
            <person name="Rabeya T."/>
            <person name="Hossain A.S."/>
            <person name="Chowdhury A."/>
            <person name="Snigdha A.R."/>
            <person name="Mortoza M.S."/>
            <person name="Matin S.A."/>
            <person name="Hoque S.M.E."/>
            <person name="Islam M.K."/>
            <person name="Roy D.K."/>
            <person name="Haider R."/>
            <person name="Moosa M.M."/>
            <person name="Elias S.M."/>
            <person name="Hasan A.M."/>
            <person name="Jahan S."/>
            <person name="Shafiuddin M."/>
            <person name="Mahmood N."/>
            <person name="Shommy N.S."/>
        </authorList>
    </citation>
    <scope>NUCLEOTIDE SEQUENCE [LARGE SCALE GENOMIC DNA]</scope>
    <source>
        <strain evidence="2">cv. O-4</strain>
    </source>
</reference>
<dbReference type="AlphaFoldDB" id="A0A1R3IEW6"/>
<dbReference type="OrthoDB" id="1867629at2759"/>
<keyword evidence="2" id="KW-1185">Reference proteome</keyword>
<sequence>MMDSPIRGSGYEFGKLMPLIDGRIALWYSSYMNHECVVWVLNFNDEGNCSWSKLINIDLRAGIGRMYGFWTHGTVFAAKFNKVLLYDLETENFNDVGIRCYFSYTYYEESLLSVGSNKDTMS</sequence>
<evidence type="ECO:0000313" key="1">
    <source>
        <dbReference type="EMBL" id="OMO81132.1"/>
    </source>
</evidence>
<evidence type="ECO:0000313" key="2">
    <source>
        <dbReference type="Proteomes" id="UP000187203"/>
    </source>
</evidence>
<proteinExistence type="predicted"/>
<gene>
    <name evidence="1" type="ORF">COLO4_23748</name>
</gene>
<comment type="caution">
    <text evidence="1">The sequence shown here is derived from an EMBL/GenBank/DDBJ whole genome shotgun (WGS) entry which is preliminary data.</text>
</comment>